<comment type="caution">
    <text evidence="2">The sequence shown here is derived from an EMBL/GenBank/DDBJ whole genome shotgun (WGS) entry which is preliminary data.</text>
</comment>
<evidence type="ECO:0000313" key="2">
    <source>
        <dbReference type="EMBL" id="PWJ51761.1"/>
    </source>
</evidence>
<feature type="compositionally biased region" description="Low complexity" evidence="1">
    <location>
        <begin position="1"/>
        <end position="22"/>
    </location>
</feature>
<feature type="region of interest" description="Disordered" evidence="1">
    <location>
        <begin position="1"/>
        <end position="34"/>
    </location>
</feature>
<organism evidence="2 3">
    <name type="scientific">Quadrisphaera granulorum</name>
    <dbReference type="NCBI Taxonomy" id="317664"/>
    <lineage>
        <taxon>Bacteria</taxon>
        <taxon>Bacillati</taxon>
        <taxon>Actinomycetota</taxon>
        <taxon>Actinomycetes</taxon>
        <taxon>Kineosporiales</taxon>
        <taxon>Kineosporiaceae</taxon>
        <taxon>Quadrisphaera</taxon>
    </lineage>
</organism>
<gene>
    <name evidence="2" type="ORF">BXY45_12039</name>
</gene>
<sequence>MTLEKTLQKTLETTSENRTTTTGSCGPRPALHPA</sequence>
<dbReference type="Proteomes" id="UP000245469">
    <property type="component" value="Unassembled WGS sequence"/>
</dbReference>
<reference evidence="2 3" key="1">
    <citation type="submission" date="2018-03" db="EMBL/GenBank/DDBJ databases">
        <title>Genomic Encyclopedia of Archaeal and Bacterial Type Strains, Phase II (KMG-II): from individual species to whole genera.</title>
        <authorList>
            <person name="Goeker M."/>
        </authorList>
    </citation>
    <scope>NUCLEOTIDE SEQUENCE [LARGE SCALE GENOMIC DNA]</scope>
    <source>
        <strain evidence="2 3">DSM 44889</strain>
    </source>
</reference>
<keyword evidence="3" id="KW-1185">Reference proteome</keyword>
<accession>A0A316A1N7</accession>
<name>A0A316A1N7_9ACTN</name>
<evidence type="ECO:0000256" key="1">
    <source>
        <dbReference type="SAM" id="MobiDB-lite"/>
    </source>
</evidence>
<dbReference type="EMBL" id="QGDQ01000020">
    <property type="protein sequence ID" value="PWJ51761.1"/>
    <property type="molecule type" value="Genomic_DNA"/>
</dbReference>
<protein>
    <submittedName>
        <fullName evidence="2">Uncharacterized protein</fullName>
    </submittedName>
</protein>
<proteinExistence type="predicted"/>
<dbReference type="AlphaFoldDB" id="A0A316A1N7"/>
<evidence type="ECO:0000313" key="3">
    <source>
        <dbReference type="Proteomes" id="UP000245469"/>
    </source>
</evidence>